<dbReference type="AlphaFoldDB" id="A0A1J6YQR6"/>
<organism evidence="1 2">
    <name type="scientific">Salmonella enterica subsp. houtenae serovar 50:g,z51:-</name>
    <dbReference type="NCBI Taxonomy" id="1173947"/>
    <lineage>
        <taxon>Bacteria</taxon>
        <taxon>Pseudomonadati</taxon>
        <taxon>Pseudomonadota</taxon>
        <taxon>Gammaproteobacteria</taxon>
        <taxon>Enterobacterales</taxon>
        <taxon>Enterobacteriaceae</taxon>
        <taxon>Salmonella</taxon>
    </lineage>
</organism>
<dbReference type="Pfam" id="PF06092">
    <property type="entry name" value="DUF943"/>
    <property type="match status" value="1"/>
</dbReference>
<name>A0A1J6YQR6_SALHO</name>
<dbReference type="InterPro" id="IPR010351">
    <property type="entry name" value="DUF943"/>
</dbReference>
<sequence length="174" mass="20252">MKVKHKAVIASLIILVCGYLLWTQRPVTIFRAGIQFEYDPTFFHGLYVSSKRGFIDKEWYDIAVDHMALTEWGRIHWYLDHKAELKKKYRIPMTTSYSIAFMGIGSGFIDIDKSGDGDLFCFSPQKNTKENCIEKNMLLRVDFDAGSYERFSFGDSDYYWITMPDGKLVRIKNA</sequence>
<comment type="caution">
    <text evidence="1">The sequence shown here is derived from an EMBL/GenBank/DDBJ whole genome shotgun (WGS) entry which is preliminary data.</text>
</comment>
<accession>A0A1J6YQR6</accession>
<evidence type="ECO:0000313" key="1">
    <source>
        <dbReference type="EMBL" id="PNO32350.1"/>
    </source>
</evidence>
<reference evidence="2" key="1">
    <citation type="submission" date="2017-12" db="EMBL/GenBank/DDBJ databases">
        <title>FDA dAtabase for Regulatory Grade micrObial Sequences (FDA-ARGOS): Supporting development and validation of Infectious Disease Dx tests.</title>
        <authorList>
            <person name="Sichtig H."/>
            <person name="Tallon L."/>
            <person name="Sadzewicz L."/>
            <person name="Sengamalay N."/>
            <person name="Nagaraj S."/>
            <person name="Vavikolanu K."/>
            <person name="Aluvathingal J."/>
            <person name="Nadendla S."/>
            <person name="Pirone D.C."/>
            <person name="Hoffman M."/>
            <person name="Muruvanda T."/>
            <person name="Allard M."/>
            <person name="Evans P."/>
        </authorList>
    </citation>
    <scope>NUCLEOTIDE SEQUENCE [LARGE SCALE GENOMIC DNA]</scope>
    <source>
        <strain evidence="2">FDAARGOS_55</strain>
    </source>
</reference>
<dbReference type="Proteomes" id="UP000236163">
    <property type="component" value="Unassembled WGS sequence"/>
</dbReference>
<protein>
    <submittedName>
        <fullName evidence="1">DUF943 domain-containing protein</fullName>
    </submittedName>
</protein>
<gene>
    <name evidence="1" type="ORF">RK55_003460</name>
</gene>
<proteinExistence type="predicted"/>
<evidence type="ECO:0000313" key="2">
    <source>
        <dbReference type="Proteomes" id="UP000236163"/>
    </source>
</evidence>
<dbReference type="EMBL" id="JWSP02000004">
    <property type="protein sequence ID" value="PNO32350.1"/>
    <property type="molecule type" value="Genomic_DNA"/>
</dbReference>